<protein>
    <submittedName>
        <fullName evidence="1">Uncharacterized protein</fullName>
    </submittedName>
</protein>
<name>A0A0A9BCE9_ARUDO</name>
<accession>A0A0A9BCE9</accession>
<dbReference type="EMBL" id="GBRH01238980">
    <property type="protein sequence ID" value="JAD58915.1"/>
    <property type="molecule type" value="Transcribed_RNA"/>
</dbReference>
<reference evidence="1" key="1">
    <citation type="submission" date="2014-09" db="EMBL/GenBank/DDBJ databases">
        <authorList>
            <person name="Magalhaes I.L.F."/>
            <person name="Oliveira U."/>
            <person name="Santos F.R."/>
            <person name="Vidigal T.H.D.A."/>
            <person name="Brescovit A.D."/>
            <person name="Santos A.J."/>
        </authorList>
    </citation>
    <scope>NUCLEOTIDE SEQUENCE</scope>
    <source>
        <tissue evidence="1">Shoot tissue taken approximately 20 cm above the soil surface</tissue>
    </source>
</reference>
<proteinExistence type="predicted"/>
<sequence length="47" mass="5235">MLVTAVHDQMVTKQSILFSLTSRMSQNTVRYCAVAKYGGIVEIQMQG</sequence>
<evidence type="ECO:0000313" key="1">
    <source>
        <dbReference type="EMBL" id="JAD58915.1"/>
    </source>
</evidence>
<dbReference type="AlphaFoldDB" id="A0A0A9BCE9"/>
<reference evidence="1" key="2">
    <citation type="journal article" date="2015" name="Data Brief">
        <title>Shoot transcriptome of the giant reed, Arundo donax.</title>
        <authorList>
            <person name="Barrero R.A."/>
            <person name="Guerrero F.D."/>
            <person name="Moolhuijzen P."/>
            <person name="Goolsby J.A."/>
            <person name="Tidwell J."/>
            <person name="Bellgard S.E."/>
            <person name="Bellgard M.I."/>
        </authorList>
    </citation>
    <scope>NUCLEOTIDE SEQUENCE</scope>
    <source>
        <tissue evidence="1">Shoot tissue taken approximately 20 cm above the soil surface</tissue>
    </source>
</reference>
<organism evidence="1">
    <name type="scientific">Arundo donax</name>
    <name type="common">Giant reed</name>
    <name type="synonym">Donax arundinaceus</name>
    <dbReference type="NCBI Taxonomy" id="35708"/>
    <lineage>
        <taxon>Eukaryota</taxon>
        <taxon>Viridiplantae</taxon>
        <taxon>Streptophyta</taxon>
        <taxon>Embryophyta</taxon>
        <taxon>Tracheophyta</taxon>
        <taxon>Spermatophyta</taxon>
        <taxon>Magnoliopsida</taxon>
        <taxon>Liliopsida</taxon>
        <taxon>Poales</taxon>
        <taxon>Poaceae</taxon>
        <taxon>PACMAD clade</taxon>
        <taxon>Arundinoideae</taxon>
        <taxon>Arundineae</taxon>
        <taxon>Arundo</taxon>
    </lineage>
</organism>